<gene>
    <name evidence="1" type="ORF">CF15_00970</name>
</gene>
<protein>
    <submittedName>
        <fullName evidence="1">Uncharacterized protein</fullName>
    </submittedName>
</protein>
<comment type="caution">
    <text evidence="1">The sequence shown here is derived from an EMBL/GenBank/DDBJ whole genome shotgun (WGS) entry which is preliminary data.</text>
</comment>
<keyword evidence="2" id="KW-1185">Reference proteome</keyword>
<evidence type="ECO:0000313" key="1">
    <source>
        <dbReference type="EMBL" id="KSW11458.1"/>
    </source>
</evidence>
<dbReference type="AlphaFoldDB" id="A0A0V8RTZ2"/>
<name>A0A0V8RTZ2_PYROC</name>
<organism evidence="1 2">
    <name type="scientific">Pyrodictium occultum</name>
    <dbReference type="NCBI Taxonomy" id="2309"/>
    <lineage>
        <taxon>Archaea</taxon>
        <taxon>Thermoproteota</taxon>
        <taxon>Thermoprotei</taxon>
        <taxon>Desulfurococcales</taxon>
        <taxon>Pyrodictiaceae</taxon>
        <taxon>Pyrodictium</taxon>
    </lineage>
</organism>
<accession>A0A0V8RTZ2</accession>
<proteinExistence type="predicted"/>
<dbReference type="STRING" id="2309.CF15_00970"/>
<dbReference type="EMBL" id="LNTB01000001">
    <property type="protein sequence ID" value="KSW11458.1"/>
    <property type="molecule type" value="Genomic_DNA"/>
</dbReference>
<reference evidence="1 2" key="1">
    <citation type="submission" date="2015-11" db="EMBL/GenBank/DDBJ databases">
        <title>Genome sequence of Pyrodictium occultum PL-19, a marine hyperthermophilic archaeon isolated from Volcano, Italy.</title>
        <authorList>
            <person name="Utturkar S."/>
            <person name="Huber H."/>
            <person name="Leptihn S."/>
            <person name="Brown S."/>
            <person name="Stetter K.O."/>
            <person name="Podar M."/>
        </authorList>
    </citation>
    <scope>NUCLEOTIDE SEQUENCE [LARGE SCALE GENOMIC DNA]</scope>
    <source>
        <strain evidence="1 2">PL-19</strain>
    </source>
</reference>
<evidence type="ECO:0000313" key="2">
    <source>
        <dbReference type="Proteomes" id="UP000053352"/>
    </source>
</evidence>
<dbReference type="Proteomes" id="UP000053352">
    <property type="component" value="Unassembled WGS sequence"/>
</dbReference>
<sequence>MKWSWMQCMLPSVVSTATSSNSRRPSMPASLKPAMFTWSSSRQTLSLTYSSSGNLSRAQGFSASMHLPTMSSFLLPRI</sequence>